<organism evidence="3 4">
    <name type="scientific">candidate division WWE3 bacterium GW2011_GWB1_41_6</name>
    <dbReference type="NCBI Taxonomy" id="1619112"/>
    <lineage>
        <taxon>Bacteria</taxon>
        <taxon>Katanobacteria</taxon>
    </lineage>
</organism>
<feature type="region of interest" description="Disordered" evidence="1">
    <location>
        <begin position="43"/>
        <end position="83"/>
    </location>
</feature>
<name>A0A0G0WSP8_UNCKA</name>
<comment type="caution">
    <text evidence="3">The sequence shown here is derived from an EMBL/GenBank/DDBJ whole genome shotgun (WGS) entry which is preliminary data.</text>
</comment>
<keyword evidence="2" id="KW-0812">Transmembrane</keyword>
<gene>
    <name evidence="3" type="ORF">UU72_C0034G0005</name>
</gene>
<keyword evidence="2" id="KW-0472">Membrane</keyword>
<evidence type="ECO:0000313" key="3">
    <source>
        <dbReference type="EMBL" id="KKS15779.1"/>
    </source>
</evidence>
<feature type="transmembrane region" description="Helical" evidence="2">
    <location>
        <begin position="12"/>
        <end position="35"/>
    </location>
</feature>
<evidence type="ECO:0000313" key="4">
    <source>
        <dbReference type="Proteomes" id="UP000034163"/>
    </source>
</evidence>
<dbReference type="Proteomes" id="UP000034163">
    <property type="component" value="Unassembled WGS sequence"/>
</dbReference>
<accession>A0A0G0WSP8</accession>
<reference evidence="3 4" key="1">
    <citation type="journal article" date="2015" name="Nature">
        <title>rRNA introns, odd ribosomes, and small enigmatic genomes across a large radiation of phyla.</title>
        <authorList>
            <person name="Brown C.T."/>
            <person name="Hug L.A."/>
            <person name="Thomas B.C."/>
            <person name="Sharon I."/>
            <person name="Castelle C.J."/>
            <person name="Singh A."/>
            <person name="Wilkins M.J."/>
            <person name="Williams K.H."/>
            <person name="Banfield J.F."/>
        </authorList>
    </citation>
    <scope>NUCLEOTIDE SEQUENCE [LARGE SCALE GENOMIC DNA]</scope>
</reference>
<dbReference type="PROSITE" id="PS51257">
    <property type="entry name" value="PROKAR_LIPOPROTEIN"/>
    <property type="match status" value="1"/>
</dbReference>
<dbReference type="AlphaFoldDB" id="A0A0G0WSP8"/>
<dbReference type="EMBL" id="LCBS01000034">
    <property type="protein sequence ID" value="KKS15779.1"/>
    <property type="molecule type" value="Genomic_DNA"/>
</dbReference>
<keyword evidence="2" id="KW-1133">Transmembrane helix</keyword>
<protein>
    <submittedName>
        <fullName evidence="3">Uncharacterized protein</fullName>
    </submittedName>
</protein>
<sequence length="275" mass="29466">MIVRRTWSIGRILAAILVVMALVSCVLLIAGYGVWTRAKAQDGGTEVVNVTETPAPPVETEAPASTEAPPAPDATEAPEVTEPAEASALAPGFDFKSLDGSQNVRNDHSFPTNLALRVTVLDGGDTGVGAAYFTHAQKHLTISRMICDDICTKVVFYPAGGDPVVLLDRETETDLFEMIWIGGPDGVELSADEGLVLQSRGVELSGEQLMQNRYGVFLGDVPADSYLLVHYQDDETLQVNKGPTVSLTKDTDPLTVDLAGNRLESWTFTPEGYGE</sequence>
<proteinExistence type="predicted"/>
<evidence type="ECO:0000256" key="1">
    <source>
        <dbReference type="SAM" id="MobiDB-lite"/>
    </source>
</evidence>
<evidence type="ECO:0000256" key="2">
    <source>
        <dbReference type="SAM" id="Phobius"/>
    </source>
</evidence>
<feature type="compositionally biased region" description="Low complexity" evidence="1">
    <location>
        <begin position="45"/>
        <end position="83"/>
    </location>
</feature>